<proteinExistence type="predicted"/>
<feature type="non-terminal residue" evidence="1">
    <location>
        <position position="260"/>
    </location>
</feature>
<comment type="caution">
    <text evidence="1">The sequence shown here is derived from an EMBL/GenBank/DDBJ whole genome shotgun (WGS) entry which is preliminary data.</text>
</comment>
<dbReference type="EMBL" id="CAUYUJ010014201">
    <property type="protein sequence ID" value="CAK0838141.1"/>
    <property type="molecule type" value="Genomic_DNA"/>
</dbReference>
<accession>A0ABN9SZX1</accession>
<organism evidence="1 2">
    <name type="scientific">Prorocentrum cordatum</name>
    <dbReference type="NCBI Taxonomy" id="2364126"/>
    <lineage>
        <taxon>Eukaryota</taxon>
        <taxon>Sar</taxon>
        <taxon>Alveolata</taxon>
        <taxon>Dinophyceae</taxon>
        <taxon>Prorocentrales</taxon>
        <taxon>Prorocentraceae</taxon>
        <taxon>Prorocentrum</taxon>
    </lineage>
</organism>
<reference evidence="1" key="1">
    <citation type="submission" date="2023-10" db="EMBL/GenBank/DDBJ databases">
        <authorList>
            <person name="Chen Y."/>
            <person name="Shah S."/>
            <person name="Dougan E. K."/>
            <person name="Thang M."/>
            <person name="Chan C."/>
        </authorList>
    </citation>
    <scope>NUCLEOTIDE SEQUENCE [LARGE SCALE GENOMIC DNA]</scope>
</reference>
<keyword evidence="2" id="KW-1185">Reference proteome</keyword>
<evidence type="ECO:0000313" key="1">
    <source>
        <dbReference type="EMBL" id="CAK0838141.1"/>
    </source>
</evidence>
<protein>
    <submittedName>
        <fullName evidence="1">Uncharacterized protein</fullName>
    </submittedName>
</protein>
<gene>
    <name evidence="1" type="ORF">PCOR1329_LOCUS34166</name>
</gene>
<sequence length="260" mass="28402">MSRRGGQQQARFQNAASGADSVEKNFDAVSVTESWRTWRVGHPIRAGAPSAWKHQWQGGALPEYSAASGAAGGPLTHMRCANVHGIWASAPARPMVIASQKYKADKERDPAEFDQFGRAVKYHQSIFDLILSASARVEMLIGCSVNDAAKRVSGRTSGLLGLWWRPAPRKKLSRGQGDVARSVFFDLVEAAHRVPDMCAAEYDALSGVSAASGASAASVRPLPLARPPLLLLQLLRLLLLRQLLRHSRRLLLRRLLRQPA</sequence>
<evidence type="ECO:0000313" key="2">
    <source>
        <dbReference type="Proteomes" id="UP001189429"/>
    </source>
</evidence>
<name>A0ABN9SZX1_9DINO</name>
<dbReference type="Proteomes" id="UP001189429">
    <property type="component" value="Unassembled WGS sequence"/>
</dbReference>